<sequence length="78" mass="9199">MNNKKLKILNPIMFVVLFIAVAAIITYKISELCNYDAYGFKEIHEICGFLFIILVIFHIAYNWQWIKSQIFGIKPMKK</sequence>
<dbReference type="STRING" id="459349.CLOAM0761"/>
<proteinExistence type="predicted"/>
<dbReference type="HOGENOM" id="CLU_2636257_0_0_0"/>
<evidence type="ECO:0000256" key="1">
    <source>
        <dbReference type="SAM" id="Phobius"/>
    </source>
</evidence>
<keyword evidence="1" id="KW-0472">Membrane</keyword>
<dbReference type="EMBL" id="CU466930">
    <property type="protein sequence ID" value="CAO80644.1"/>
    <property type="molecule type" value="Genomic_DNA"/>
</dbReference>
<keyword evidence="1" id="KW-0812">Transmembrane</keyword>
<evidence type="ECO:0000313" key="3">
    <source>
        <dbReference type="EMBL" id="CAO80644.1"/>
    </source>
</evidence>
<dbReference type="RefSeq" id="WP_015424503.1">
    <property type="nucleotide sequence ID" value="NC_020449.1"/>
</dbReference>
<dbReference type="Proteomes" id="UP000002019">
    <property type="component" value="Chromosome"/>
</dbReference>
<dbReference type="Pfam" id="PF14358">
    <property type="entry name" value="DUF4405"/>
    <property type="match status" value="1"/>
</dbReference>
<gene>
    <name evidence="3" type="ordered locus">CLOAM0761</name>
</gene>
<accession>B0VH29</accession>
<dbReference type="InterPro" id="IPR025517">
    <property type="entry name" value="DUF4405"/>
</dbReference>
<dbReference type="AlphaFoldDB" id="B0VH29"/>
<evidence type="ECO:0000259" key="2">
    <source>
        <dbReference type="Pfam" id="PF14358"/>
    </source>
</evidence>
<protein>
    <recommendedName>
        <fullName evidence="2">Flavinylation-associated cytochrome domain-containing protein</fullName>
    </recommendedName>
</protein>
<reference evidence="3 4" key="1">
    <citation type="journal article" date="2008" name="J. Bacteriol.">
        <title>'Candidatus Cloacamonas acidaminovorans': genome sequence reconstruction provides a first glimpse of a new bacterial division.</title>
        <authorList>
            <person name="Pelletier E."/>
            <person name="Kreimeyer A."/>
            <person name="Bocs S."/>
            <person name="Rouy Z."/>
            <person name="Gyapay G."/>
            <person name="Chouari R."/>
            <person name="Riviere D."/>
            <person name="Ganesan A."/>
            <person name="Daegelen P."/>
            <person name="Sghir A."/>
            <person name="Cohen G.N."/>
            <person name="Medigue C."/>
            <person name="Weissenbach J."/>
            <person name="Le Paslier D."/>
        </authorList>
    </citation>
    <scope>NUCLEOTIDE SEQUENCE [LARGE SCALE GENOMIC DNA]</scope>
    <source>
        <strain evidence="4">Evry</strain>
    </source>
</reference>
<feature type="transmembrane region" description="Helical" evidence="1">
    <location>
        <begin position="42"/>
        <end position="61"/>
    </location>
</feature>
<dbReference type="KEGG" id="caci:CLOAM0761"/>
<evidence type="ECO:0000313" key="4">
    <source>
        <dbReference type="Proteomes" id="UP000002019"/>
    </source>
</evidence>
<dbReference type="OrthoDB" id="9797215at2"/>
<organism evidence="3 4">
    <name type="scientific">Cloacimonas acidaminovorans (strain Evry)</name>
    <dbReference type="NCBI Taxonomy" id="459349"/>
    <lineage>
        <taxon>Bacteria</taxon>
        <taxon>Pseudomonadati</taxon>
        <taxon>Candidatus Cloacimonadota</taxon>
        <taxon>Candidatus Cloacimonadia</taxon>
        <taxon>Candidatus Cloacimonadales</taxon>
        <taxon>Candidatus Cloacimonadaceae</taxon>
        <taxon>Candidatus Cloacimonas</taxon>
    </lineage>
</organism>
<feature type="domain" description="Flavinylation-associated cytochrome" evidence="2">
    <location>
        <begin position="16"/>
        <end position="63"/>
    </location>
</feature>
<feature type="transmembrane region" description="Helical" evidence="1">
    <location>
        <begin position="12"/>
        <end position="30"/>
    </location>
</feature>
<keyword evidence="4" id="KW-1185">Reference proteome</keyword>
<keyword evidence="1" id="KW-1133">Transmembrane helix</keyword>
<name>B0VH29_CLOAI</name>